<dbReference type="Gene3D" id="6.10.140.1620">
    <property type="match status" value="1"/>
</dbReference>
<dbReference type="Proteomes" id="UP001346149">
    <property type="component" value="Unassembled WGS sequence"/>
</dbReference>
<name>A0AAN7M3Q2_TRANT</name>
<comment type="caution">
    <text evidence="4">The sequence shown here is derived from an EMBL/GenBank/DDBJ whole genome shotgun (WGS) entry which is preliminary data.</text>
</comment>
<dbReference type="PANTHER" id="PTHR10460:SF11">
    <property type="entry name" value="PROTEIN ABIL5-RELATED"/>
    <property type="match status" value="1"/>
</dbReference>
<keyword evidence="5" id="KW-1185">Reference proteome</keyword>
<evidence type="ECO:0000256" key="2">
    <source>
        <dbReference type="ARBA" id="ARBA00025223"/>
    </source>
</evidence>
<accession>A0AAN7M3Q2</accession>
<sequence length="287" mass="32324">MAPEEGGLKESTVQQQHQHPHQHQQKLDGEEGERESASAYSFASATVCKSSDVAETEELIRFNTSLLELREISSQIHYAADYCESTFQNNSEDRKPIVDNTKEYICRAVVTMVDHLGNVSCNLTSLLSQASAFTDAELRINSLKQRIMSCEKLGSEFALKKVRWRAVRPRHHSRYLFTDARKPTIATRSSIHGLTPQAKDQDCKFDRDEVFPLFLYTHNTKPLLAKGSGLAGDSNMVPVRAGFPILSKGSNPTFHFQTNHKLCNGRNKKSSHSSDILSLMRRLRQMG</sequence>
<evidence type="ECO:0008006" key="6">
    <source>
        <dbReference type="Google" id="ProtNLM"/>
    </source>
</evidence>
<comment type="function">
    <text evidence="2">Involved in regulation of actin and microtubule organization. Part of a WAVE complex that activates the Arp2/3 complex.</text>
</comment>
<evidence type="ECO:0000313" key="4">
    <source>
        <dbReference type="EMBL" id="KAK4798069.1"/>
    </source>
</evidence>
<reference evidence="4 5" key="1">
    <citation type="journal article" date="2023" name="Hortic Res">
        <title>Pangenome of water caltrop reveals structural variations and asymmetric subgenome divergence after allopolyploidization.</title>
        <authorList>
            <person name="Zhang X."/>
            <person name="Chen Y."/>
            <person name="Wang L."/>
            <person name="Yuan Y."/>
            <person name="Fang M."/>
            <person name="Shi L."/>
            <person name="Lu R."/>
            <person name="Comes H.P."/>
            <person name="Ma Y."/>
            <person name="Chen Y."/>
            <person name="Huang G."/>
            <person name="Zhou Y."/>
            <person name="Zheng Z."/>
            <person name="Qiu Y."/>
        </authorList>
    </citation>
    <scope>NUCLEOTIDE SEQUENCE [LARGE SCALE GENOMIC DNA]</scope>
    <source>
        <strain evidence="4">F231</strain>
    </source>
</reference>
<evidence type="ECO:0000256" key="1">
    <source>
        <dbReference type="ARBA" id="ARBA00010020"/>
    </source>
</evidence>
<dbReference type="AlphaFoldDB" id="A0AAN7M3Q2"/>
<gene>
    <name evidence="4" type="ORF">SAY86_030395</name>
</gene>
<feature type="region of interest" description="Disordered" evidence="3">
    <location>
        <begin position="1"/>
        <end position="37"/>
    </location>
</feature>
<dbReference type="InterPro" id="IPR028457">
    <property type="entry name" value="ABI"/>
</dbReference>
<proteinExistence type="inferred from homology"/>
<evidence type="ECO:0000256" key="3">
    <source>
        <dbReference type="SAM" id="MobiDB-lite"/>
    </source>
</evidence>
<organism evidence="4 5">
    <name type="scientific">Trapa natans</name>
    <name type="common">Water chestnut</name>
    <dbReference type="NCBI Taxonomy" id="22666"/>
    <lineage>
        <taxon>Eukaryota</taxon>
        <taxon>Viridiplantae</taxon>
        <taxon>Streptophyta</taxon>
        <taxon>Embryophyta</taxon>
        <taxon>Tracheophyta</taxon>
        <taxon>Spermatophyta</taxon>
        <taxon>Magnoliopsida</taxon>
        <taxon>eudicotyledons</taxon>
        <taxon>Gunneridae</taxon>
        <taxon>Pentapetalae</taxon>
        <taxon>rosids</taxon>
        <taxon>malvids</taxon>
        <taxon>Myrtales</taxon>
        <taxon>Lythraceae</taxon>
        <taxon>Trapa</taxon>
    </lineage>
</organism>
<evidence type="ECO:0000313" key="5">
    <source>
        <dbReference type="Proteomes" id="UP001346149"/>
    </source>
</evidence>
<protein>
    <recommendedName>
        <fullName evidence="6">Protein ABIL5</fullName>
    </recommendedName>
</protein>
<dbReference type="PANTHER" id="PTHR10460">
    <property type="entry name" value="ABL INTERACTOR FAMILY MEMBER"/>
    <property type="match status" value="1"/>
</dbReference>
<dbReference type="EMBL" id="JAXQNO010000005">
    <property type="protein sequence ID" value="KAK4798069.1"/>
    <property type="molecule type" value="Genomic_DNA"/>
</dbReference>
<comment type="similarity">
    <text evidence="1">Belongs to the ABI family.</text>
</comment>